<evidence type="ECO:0000256" key="4">
    <source>
        <dbReference type="ARBA" id="ARBA00022741"/>
    </source>
</evidence>
<dbReference type="GO" id="GO:0000245">
    <property type="term" value="P:spliceosomal complex assembly"/>
    <property type="evidence" value="ECO:0007669"/>
    <property type="project" value="TreeGrafter"/>
</dbReference>
<evidence type="ECO:0000256" key="1">
    <source>
        <dbReference type="ARBA" id="ARBA00012513"/>
    </source>
</evidence>
<proteinExistence type="predicted"/>
<dbReference type="GO" id="GO:0050684">
    <property type="term" value="P:regulation of mRNA processing"/>
    <property type="evidence" value="ECO:0007669"/>
    <property type="project" value="TreeGrafter"/>
</dbReference>
<dbReference type="Gene3D" id="1.10.510.10">
    <property type="entry name" value="Transferase(Phosphotransferase) domain 1"/>
    <property type="match status" value="1"/>
</dbReference>
<name>A0A7G2CAC8_9TRYP</name>
<dbReference type="SUPFAM" id="SSF56112">
    <property type="entry name" value="Protein kinase-like (PK-like)"/>
    <property type="match status" value="1"/>
</dbReference>
<keyword evidence="5 12" id="KW-0418">Kinase</keyword>
<evidence type="ECO:0000256" key="9">
    <source>
        <dbReference type="PROSITE-ProRule" id="PRU10141"/>
    </source>
</evidence>
<feature type="domain" description="Protein kinase" evidence="11">
    <location>
        <begin position="228"/>
        <end position="638"/>
    </location>
</feature>
<feature type="compositionally biased region" description="Low complexity" evidence="10">
    <location>
        <begin position="30"/>
        <end position="43"/>
    </location>
</feature>
<feature type="binding site" evidence="9">
    <location>
        <position position="265"/>
    </location>
    <ligand>
        <name>ATP</name>
        <dbReference type="ChEBI" id="CHEBI:30616"/>
    </ligand>
</feature>
<evidence type="ECO:0000256" key="6">
    <source>
        <dbReference type="ARBA" id="ARBA00022840"/>
    </source>
</evidence>
<feature type="region of interest" description="Disordered" evidence="10">
    <location>
        <begin position="30"/>
        <end position="59"/>
    </location>
</feature>
<keyword evidence="6 9" id="KW-0067">ATP-binding</keyword>
<keyword evidence="3" id="KW-0808">Transferase</keyword>
<comment type="catalytic activity">
    <reaction evidence="7">
        <text>L-threonyl-[protein] + ATP = O-phospho-L-threonyl-[protein] + ADP + H(+)</text>
        <dbReference type="Rhea" id="RHEA:46608"/>
        <dbReference type="Rhea" id="RHEA-COMP:11060"/>
        <dbReference type="Rhea" id="RHEA-COMP:11605"/>
        <dbReference type="ChEBI" id="CHEBI:15378"/>
        <dbReference type="ChEBI" id="CHEBI:30013"/>
        <dbReference type="ChEBI" id="CHEBI:30616"/>
        <dbReference type="ChEBI" id="CHEBI:61977"/>
        <dbReference type="ChEBI" id="CHEBI:456216"/>
        <dbReference type="EC" id="2.7.11.1"/>
    </reaction>
</comment>
<dbReference type="PANTHER" id="PTHR47634:SF9">
    <property type="entry name" value="PROTEIN KINASE DOMAIN-CONTAINING PROTEIN-RELATED"/>
    <property type="match status" value="1"/>
</dbReference>
<evidence type="ECO:0000256" key="5">
    <source>
        <dbReference type="ARBA" id="ARBA00022777"/>
    </source>
</evidence>
<keyword evidence="4 9" id="KW-0547">Nucleotide-binding</keyword>
<dbReference type="EC" id="2.7.11.1" evidence="1"/>
<dbReference type="InterPro" id="IPR000719">
    <property type="entry name" value="Prot_kinase_dom"/>
</dbReference>
<dbReference type="SMART" id="SM00220">
    <property type="entry name" value="S_TKc"/>
    <property type="match status" value="1"/>
</dbReference>
<dbReference type="PANTHER" id="PTHR47634">
    <property type="entry name" value="PROTEIN KINASE DOMAIN-CONTAINING PROTEIN-RELATED"/>
    <property type="match status" value="1"/>
</dbReference>
<dbReference type="InterPro" id="IPR051334">
    <property type="entry name" value="SRPK"/>
</dbReference>
<dbReference type="Proteomes" id="UP000515908">
    <property type="component" value="Chromosome 05"/>
</dbReference>
<protein>
    <recommendedName>
        <fullName evidence="1">non-specific serine/threonine protein kinase</fullName>
        <ecNumber evidence="1">2.7.11.1</ecNumber>
    </recommendedName>
</protein>
<reference evidence="12 13" key="1">
    <citation type="submission" date="2020-08" db="EMBL/GenBank/DDBJ databases">
        <authorList>
            <person name="Newling K."/>
            <person name="Davey J."/>
            <person name="Forrester S."/>
        </authorList>
    </citation>
    <scope>NUCLEOTIDE SEQUENCE [LARGE SCALE GENOMIC DNA]</scope>
    <source>
        <strain evidence="13">Crithidia deanei Carvalho (ATCC PRA-265)</strain>
    </source>
</reference>
<evidence type="ECO:0000259" key="11">
    <source>
        <dbReference type="PROSITE" id="PS50011"/>
    </source>
</evidence>
<dbReference type="GO" id="GO:0005524">
    <property type="term" value="F:ATP binding"/>
    <property type="evidence" value="ECO:0007669"/>
    <property type="project" value="UniProtKB-UniRule"/>
</dbReference>
<evidence type="ECO:0000313" key="12">
    <source>
        <dbReference type="EMBL" id="CAD2215827.1"/>
    </source>
</evidence>
<dbReference type="Pfam" id="PF00069">
    <property type="entry name" value="Pkinase"/>
    <property type="match status" value="1"/>
</dbReference>
<keyword evidence="2" id="KW-0723">Serine/threonine-protein kinase</keyword>
<dbReference type="PROSITE" id="PS50011">
    <property type="entry name" value="PROTEIN_KINASE_DOM"/>
    <property type="match status" value="1"/>
</dbReference>
<organism evidence="12 13">
    <name type="scientific">Angomonas deanei</name>
    <dbReference type="NCBI Taxonomy" id="59799"/>
    <lineage>
        <taxon>Eukaryota</taxon>
        <taxon>Discoba</taxon>
        <taxon>Euglenozoa</taxon>
        <taxon>Kinetoplastea</taxon>
        <taxon>Metakinetoplastina</taxon>
        <taxon>Trypanosomatida</taxon>
        <taxon>Trypanosomatidae</taxon>
        <taxon>Strigomonadinae</taxon>
        <taxon>Angomonas</taxon>
    </lineage>
</organism>
<dbReference type="Gene3D" id="3.30.200.20">
    <property type="entry name" value="Phosphorylase Kinase, domain 1"/>
    <property type="match status" value="1"/>
</dbReference>
<dbReference type="OrthoDB" id="2649at2759"/>
<evidence type="ECO:0000313" key="13">
    <source>
        <dbReference type="Proteomes" id="UP000515908"/>
    </source>
</evidence>
<sequence length="642" mass="71000">MLKTSYITMEDPNETYKNCDSWCSSGEELTSNNTSISSQTQTQPSAKRLSQGRASTRQVNEQNIRTAVFKRRPDRCKQSTAALENSSCSATENNSFTDCGAAGEVTNGGVQSGKNHVDPAGEAPACYSLASLKPNEAAYAELFGGKVGHSVHERVMSYGSVLSFSDVAGFQPSKIDDGTRSPIVRTSSLPFFRSILDKWKNTYNEDSNAYSEKGYFATTPGKMLNSRYVLIKKLGWGAFSTVWLAYDSKFKSGEENSSHPFLAVKIAKCDPSLEKGILYEIRLLKYVNERLGATTNQTTKLVDEFDIKGDFGKHKCVVMGLSGSNLLSIIDHVRASKGHRTAEEITLIKEVLQSTLSALSQLADINVLHTDIKPENVLSTNLDARIVSLMKKFVSCNSGKCDISEEDVVPYVQHPCSKTHLVALADFGLSAILEPEAEDVQDELIGRKEFPVDQRGVVSNWKTGSLIQTREYRSPEVLLGLNFNCQTDVWSVGCMAYELLTGDFLMDPKHYTQTEGKMNVVHLAMMMQLLGPVPNDITVLRIHYDTYYRDKARTPPTVLADGVPPPPAYLHKYFNSKGAFAYPSLSEKFPKRDLQKELCNVLEEKEATLAADFIMSCLHSYDPSLRPTAAELLGHKWLSGTA</sequence>
<dbReference type="AlphaFoldDB" id="A0A7G2CAC8"/>
<dbReference type="PROSITE" id="PS00107">
    <property type="entry name" value="PROTEIN_KINASE_ATP"/>
    <property type="match status" value="1"/>
</dbReference>
<gene>
    <name evidence="12" type="ORF">ADEAN_000328500</name>
</gene>
<keyword evidence="13" id="KW-1185">Reference proteome</keyword>
<dbReference type="InterPro" id="IPR017441">
    <property type="entry name" value="Protein_kinase_ATP_BS"/>
</dbReference>
<dbReference type="VEuPathDB" id="TriTrypDB:ADEAN_000328500"/>
<evidence type="ECO:0000256" key="7">
    <source>
        <dbReference type="ARBA" id="ARBA00047899"/>
    </source>
</evidence>
<evidence type="ECO:0000256" key="10">
    <source>
        <dbReference type="SAM" id="MobiDB-lite"/>
    </source>
</evidence>
<evidence type="ECO:0000256" key="2">
    <source>
        <dbReference type="ARBA" id="ARBA00022527"/>
    </source>
</evidence>
<evidence type="ECO:0000256" key="3">
    <source>
        <dbReference type="ARBA" id="ARBA00022679"/>
    </source>
</evidence>
<accession>A0A7G2CAC8</accession>
<comment type="catalytic activity">
    <reaction evidence="8">
        <text>L-seryl-[protein] + ATP = O-phospho-L-seryl-[protein] + ADP + H(+)</text>
        <dbReference type="Rhea" id="RHEA:17989"/>
        <dbReference type="Rhea" id="RHEA-COMP:9863"/>
        <dbReference type="Rhea" id="RHEA-COMP:11604"/>
        <dbReference type="ChEBI" id="CHEBI:15378"/>
        <dbReference type="ChEBI" id="CHEBI:29999"/>
        <dbReference type="ChEBI" id="CHEBI:30616"/>
        <dbReference type="ChEBI" id="CHEBI:83421"/>
        <dbReference type="ChEBI" id="CHEBI:456216"/>
        <dbReference type="EC" id="2.7.11.1"/>
    </reaction>
</comment>
<dbReference type="EMBL" id="LR877149">
    <property type="protein sequence ID" value="CAD2215827.1"/>
    <property type="molecule type" value="Genomic_DNA"/>
</dbReference>
<evidence type="ECO:0000256" key="8">
    <source>
        <dbReference type="ARBA" id="ARBA00048679"/>
    </source>
</evidence>
<dbReference type="InterPro" id="IPR011009">
    <property type="entry name" value="Kinase-like_dom_sf"/>
</dbReference>
<dbReference type="GO" id="GO:0004674">
    <property type="term" value="F:protein serine/threonine kinase activity"/>
    <property type="evidence" value="ECO:0007669"/>
    <property type="project" value="UniProtKB-KW"/>
</dbReference>